<reference evidence="9 10" key="1">
    <citation type="journal article" date="2013" name="PLoS ONE">
        <title>The first genomic and proteomic characterization of a deep-sea sulfate reducer: insights into the piezophilic lifestyle of Desulfovibrio piezophilus.</title>
        <authorList>
            <person name="Pradel N."/>
            <person name="Ji B."/>
            <person name="Gimenez G."/>
            <person name="Talla E."/>
            <person name="Lenoble P."/>
            <person name="Garel M."/>
            <person name="Tamburini C."/>
            <person name="Fourquet P."/>
            <person name="Lebrun R."/>
            <person name="Bertin P."/>
            <person name="Denis Y."/>
            <person name="Pophillat M."/>
            <person name="Barbe V."/>
            <person name="Ollivier B."/>
            <person name="Dolla A."/>
        </authorList>
    </citation>
    <scope>NUCLEOTIDE SEQUENCE [LARGE SCALE GENOMIC DNA]</scope>
    <source>
        <strain evidence="10">DSM 10523 / SB164P1</strain>
    </source>
</reference>
<keyword evidence="4 8" id="KW-1003">Cell membrane</keyword>
<dbReference type="eggNOG" id="COG0730">
    <property type="taxonomic scope" value="Bacteria"/>
</dbReference>
<dbReference type="GO" id="GO:0005886">
    <property type="term" value="C:plasma membrane"/>
    <property type="evidence" value="ECO:0007669"/>
    <property type="project" value="UniProtKB-SubCell"/>
</dbReference>
<evidence type="ECO:0000313" key="10">
    <source>
        <dbReference type="Proteomes" id="UP000011724"/>
    </source>
</evidence>
<dbReference type="PATRIC" id="fig|879567.3.peg.1186"/>
<dbReference type="OrthoDB" id="7843147at2"/>
<dbReference type="Proteomes" id="UP000011724">
    <property type="component" value="Chromosome"/>
</dbReference>
<evidence type="ECO:0000256" key="7">
    <source>
        <dbReference type="ARBA" id="ARBA00023136"/>
    </source>
</evidence>
<evidence type="ECO:0000256" key="2">
    <source>
        <dbReference type="ARBA" id="ARBA00009142"/>
    </source>
</evidence>
<feature type="transmembrane region" description="Helical" evidence="8">
    <location>
        <begin position="72"/>
        <end position="89"/>
    </location>
</feature>
<dbReference type="Pfam" id="PF01925">
    <property type="entry name" value="TauE"/>
    <property type="match status" value="1"/>
</dbReference>
<reference evidence="10" key="2">
    <citation type="journal article" date="2013" name="Stand. Genomic Sci.">
        <title>Complete genome sequence of Desulfocapsa sulfexigens, a marine deltaproteobacterium specialized in disproportionating inorganic sulfur compounds.</title>
        <authorList>
            <person name="Finster K.W."/>
            <person name="Kjeldsen K.U."/>
            <person name="Kube M."/>
            <person name="Reinhardt R."/>
            <person name="Mussmann M."/>
            <person name="Amann R."/>
            <person name="Schreiber L."/>
        </authorList>
    </citation>
    <scope>NUCLEOTIDE SEQUENCE [LARGE SCALE GENOMIC DNA]</scope>
    <source>
        <strain evidence="10">DSM 10523 / SB164P1</strain>
    </source>
</reference>
<accession>M1WLS9</accession>
<feature type="transmembrane region" description="Helical" evidence="8">
    <location>
        <begin position="125"/>
        <end position="145"/>
    </location>
</feature>
<dbReference type="PANTHER" id="PTHR30269:SF37">
    <property type="entry name" value="MEMBRANE TRANSPORTER PROTEIN"/>
    <property type="match status" value="1"/>
</dbReference>
<sequence>MFDTVIFCAAWFAAGVVNNLAGFGAAMVAMPVVTTVLPMETAVVSAMPIIIMLNLQMAWVYRHHIPWRAMRFVASGGVLGVAAGMLIMQSIPDEWLRLAMGLFLVFYGIDSLLRQRIVVQGRSYGRWGVVAGFFSTMLGALFSFNGPPLAVYVSMGGWEQKTAKGMLGACFVLSGITLLVGQILTGSETMETLNYSAMGIPATLVGGGVGILASRCVTQAVYRKIILVVIMTAGVSVILSCF</sequence>
<organism evidence="9 10">
    <name type="scientific">Pseudodesulfovibrio piezophilus (strain DSM 21447 / JCM 15486 / C1TLV30)</name>
    <name type="common">Desulfovibrio piezophilus</name>
    <dbReference type="NCBI Taxonomy" id="1322246"/>
    <lineage>
        <taxon>Bacteria</taxon>
        <taxon>Pseudomonadati</taxon>
        <taxon>Thermodesulfobacteriota</taxon>
        <taxon>Desulfovibrionia</taxon>
        <taxon>Desulfovibrionales</taxon>
        <taxon>Desulfovibrionaceae</taxon>
    </lineage>
</organism>
<dbReference type="HOGENOM" id="CLU_054750_5_4_7"/>
<dbReference type="AlphaFoldDB" id="M1WLS9"/>
<keyword evidence="5 8" id="KW-0812">Transmembrane</keyword>
<feature type="transmembrane region" description="Helical" evidence="8">
    <location>
        <begin position="165"/>
        <end position="185"/>
    </location>
</feature>
<protein>
    <recommendedName>
        <fullName evidence="8">Probable membrane transporter protein</fullName>
    </recommendedName>
</protein>
<evidence type="ECO:0000313" key="9">
    <source>
        <dbReference type="EMBL" id="CCH48390.1"/>
    </source>
</evidence>
<feature type="transmembrane region" description="Helical" evidence="8">
    <location>
        <begin position="192"/>
        <end position="214"/>
    </location>
</feature>
<feature type="transmembrane region" description="Helical" evidence="8">
    <location>
        <begin position="41"/>
        <end position="60"/>
    </location>
</feature>
<dbReference type="KEGG" id="dpi:BN4_11153"/>
<dbReference type="InterPro" id="IPR002781">
    <property type="entry name" value="TM_pro_TauE-like"/>
</dbReference>
<feature type="transmembrane region" description="Helical" evidence="8">
    <location>
        <begin position="220"/>
        <end position="241"/>
    </location>
</feature>
<dbReference type="RefSeq" id="WP_015414438.1">
    <property type="nucleotide sequence ID" value="NC_020409.1"/>
</dbReference>
<dbReference type="BioCyc" id="DPIE1322246:BN4_RS05795-MONOMER"/>
<keyword evidence="7 8" id="KW-0472">Membrane</keyword>
<dbReference type="PANTHER" id="PTHR30269">
    <property type="entry name" value="TRANSMEMBRANE PROTEIN YFCA"/>
    <property type="match status" value="1"/>
</dbReference>
<dbReference type="InterPro" id="IPR052017">
    <property type="entry name" value="TSUP"/>
</dbReference>
<comment type="similarity">
    <text evidence="2 8">Belongs to the 4-toluene sulfonate uptake permease (TSUP) (TC 2.A.102) family.</text>
</comment>
<name>M1WLS9_PSEP2</name>
<keyword evidence="6 8" id="KW-1133">Transmembrane helix</keyword>
<proteinExistence type="inferred from homology"/>
<keyword evidence="10" id="KW-1185">Reference proteome</keyword>
<evidence type="ECO:0000256" key="5">
    <source>
        <dbReference type="ARBA" id="ARBA00022692"/>
    </source>
</evidence>
<dbReference type="STRING" id="1322246.BN4_11153"/>
<comment type="subcellular location">
    <subcellularLocation>
        <location evidence="1 8">Cell membrane</location>
        <topology evidence="1 8">Multi-pass membrane protein</topology>
    </subcellularLocation>
</comment>
<keyword evidence="3" id="KW-0813">Transport</keyword>
<evidence type="ECO:0000256" key="4">
    <source>
        <dbReference type="ARBA" id="ARBA00022475"/>
    </source>
</evidence>
<evidence type="ECO:0000256" key="3">
    <source>
        <dbReference type="ARBA" id="ARBA00022448"/>
    </source>
</evidence>
<gene>
    <name evidence="9" type="ordered locus">BN4_11153</name>
</gene>
<evidence type="ECO:0000256" key="6">
    <source>
        <dbReference type="ARBA" id="ARBA00022989"/>
    </source>
</evidence>
<evidence type="ECO:0000256" key="8">
    <source>
        <dbReference type="RuleBase" id="RU363041"/>
    </source>
</evidence>
<evidence type="ECO:0000256" key="1">
    <source>
        <dbReference type="ARBA" id="ARBA00004651"/>
    </source>
</evidence>
<dbReference type="EMBL" id="FO203427">
    <property type="protein sequence ID" value="CCH48390.1"/>
    <property type="molecule type" value="Genomic_DNA"/>
</dbReference>